<dbReference type="EMBL" id="JACXIY010000006">
    <property type="protein sequence ID" value="MBD2867875.1"/>
    <property type="molecule type" value="Genomic_DNA"/>
</dbReference>
<dbReference type="RefSeq" id="WP_190858770.1">
    <property type="nucleotide sequence ID" value="NZ_JACXIY010000006.1"/>
</dbReference>
<evidence type="ECO:0000256" key="2">
    <source>
        <dbReference type="ARBA" id="ARBA00022475"/>
    </source>
</evidence>
<evidence type="ECO:0000256" key="1">
    <source>
        <dbReference type="ARBA" id="ARBA00004651"/>
    </source>
</evidence>
<name>A0A927H4G4_9BACL</name>
<dbReference type="PROSITE" id="PS50885">
    <property type="entry name" value="HAMP"/>
    <property type="match status" value="1"/>
</dbReference>
<keyword evidence="3" id="KW-0597">Phosphoprotein</keyword>
<comment type="caution">
    <text evidence="9">The sequence shown here is derived from an EMBL/GenBank/DDBJ whole genome shotgun (WGS) entry which is preliminary data.</text>
</comment>
<sequence>MKRIIRSNLHVYQKVIIVFMAMMIPVYLINLWMNVSGLTFMKKGFANTSLSSAAFYSSQLDDQIAFVRKQQLHLMNDSDLQKLSFLGEELDGFEDFQLVNRIRERLVTIQDSSDYLVDVGTYIKSLGRTISTKNGVEEIAKNSQFSITPSYSPAQPAQPYYYDDGRLYFIESGNNGNILVYMELSVPQLVETLSHLIAFYEDSGALLANDGFEHVISAKADDPVEQMKAIHAKHEPGRTMDLHRMKIGNHDYMVTSSNIRTLGLTLYTYMSEREVTEPLKKFNVLFILFSCVSLAIVIMFSFSVNLMIHKPLKKLIRAFKKLETDNLIASHGNRQLDNEFGYLYRNFDQMVDKLRQSINENYEQKIALQHSELKQLQSQINPHFLYNSFFNLYMICRSGDMEGSATLAQKLGGYYQFITRSGKDTVALEEEYRHALDYCEIQSIRFSNRIQVEASELPESVKAVEVPRIIVQPLVENAFEHAFENGMRRGHVRLEAAFQDNYLTIVVEDDGSALTEDSLLKLRNKLDNASHIPEKTGLVNVCRRIQLQFGDRSGISVSRSEMGGLKAEIGIYFDEKGSDGHVPIIDR</sequence>
<dbReference type="PANTHER" id="PTHR34220">
    <property type="entry name" value="SENSOR HISTIDINE KINASE YPDA"/>
    <property type="match status" value="1"/>
</dbReference>
<keyword evidence="5 9" id="KW-0418">Kinase</keyword>
<evidence type="ECO:0000313" key="9">
    <source>
        <dbReference type="EMBL" id="MBD2867875.1"/>
    </source>
</evidence>
<evidence type="ECO:0000256" key="4">
    <source>
        <dbReference type="ARBA" id="ARBA00022679"/>
    </source>
</evidence>
<dbReference type="InterPro" id="IPR036890">
    <property type="entry name" value="HATPase_C_sf"/>
</dbReference>
<dbReference type="Gene3D" id="3.30.565.10">
    <property type="entry name" value="Histidine kinase-like ATPase, C-terminal domain"/>
    <property type="match status" value="1"/>
</dbReference>
<dbReference type="InterPro" id="IPR050640">
    <property type="entry name" value="Bact_2-comp_sensor_kinase"/>
</dbReference>
<keyword evidence="7" id="KW-0812">Transmembrane</keyword>
<dbReference type="InterPro" id="IPR003594">
    <property type="entry name" value="HATPase_dom"/>
</dbReference>
<organism evidence="9 10">
    <name type="scientific">Paenibacillus arenilitoris</name>
    <dbReference type="NCBI Taxonomy" id="2772299"/>
    <lineage>
        <taxon>Bacteria</taxon>
        <taxon>Bacillati</taxon>
        <taxon>Bacillota</taxon>
        <taxon>Bacilli</taxon>
        <taxon>Bacillales</taxon>
        <taxon>Paenibacillaceae</taxon>
        <taxon>Paenibacillus</taxon>
    </lineage>
</organism>
<comment type="subcellular location">
    <subcellularLocation>
        <location evidence="1">Cell membrane</location>
        <topology evidence="1">Multi-pass membrane protein</topology>
    </subcellularLocation>
</comment>
<dbReference type="PANTHER" id="PTHR34220:SF7">
    <property type="entry name" value="SENSOR HISTIDINE KINASE YPDA"/>
    <property type="match status" value="1"/>
</dbReference>
<evidence type="ECO:0000313" key="10">
    <source>
        <dbReference type="Proteomes" id="UP000632125"/>
    </source>
</evidence>
<dbReference type="InterPro" id="IPR010559">
    <property type="entry name" value="Sig_transdc_His_kin_internal"/>
</dbReference>
<dbReference type="Pfam" id="PF02518">
    <property type="entry name" value="HATPase_c"/>
    <property type="match status" value="1"/>
</dbReference>
<dbReference type="GO" id="GO:0000155">
    <property type="term" value="F:phosphorelay sensor kinase activity"/>
    <property type="evidence" value="ECO:0007669"/>
    <property type="project" value="InterPro"/>
</dbReference>
<dbReference type="InterPro" id="IPR003660">
    <property type="entry name" value="HAMP_dom"/>
</dbReference>
<feature type="transmembrane region" description="Helical" evidence="7">
    <location>
        <begin position="282"/>
        <end position="308"/>
    </location>
</feature>
<proteinExistence type="predicted"/>
<evidence type="ECO:0000256" key="3">
    <source>
        <dbReference type="ARBA" id="ARBA00022553"/>
    </source>
</evidence>
<evidence type="ECO:0000259" key="8">
    <source>
        <dbReference type="PROSITE" id="PS50885"/>
    </source>
</evidence>
<evidence type="ECO:0000256" key="5">
    <source>
        <dbReference type="ARBA" id="ARBA00022777"/>
    </source>
</evidence>
<feature type="transmembrane region" description="Helical" evidence="7">
    <location>
        <begin position="12"/>
        <end position="33"/>
    </location>
</feature>
<evidence type="ECO:0000256" key="7">
    <source>
        <dbReference type="SAM" id="Phobius"/>
    </source>
</evidence>
<dbReference type="SUPFAM" id="SSF55874">
    <property type="entry name" value="ATPase domain of HSP90 chaperone/DNA topoisomerase II/histidine kinase"/>
    <property type="match status" value="1"/>
</dbReference>
<dbReference type="AlphaFoldDB" id="A0A927H4G4"/>
<protein>
    <submittedName>
        <fullName evidence="9">Histidine kinase</fullName>
    </submittedName>
</protein>
<keyword evidence="6 7" id="KW-0472">Membrane</keyword>
<dbReference type="Pfam" id="PF06580">
    <property type="entry name" value="His_kinase"/>
    <property type="match status" value="1"/>
</dbReference>
<dbReference type="Proteomes" id="UP000632125">
    <property type="component" value="Unassembled WGS sequence"/>
</dbReference>
<keyword evidence="2" id="KW-1003">Cell membrane</keyword>
<evidence type="ECO:0000256" key="6">
    <source>
        <dbReference type="ARBA" id="ARBA00023136"/>
    </source>
</evidence>
<dbReference type="SUPFAM" id="SSF158472">
    <property type="entry name" value="HAMP domain-like"/>
    <property type="match status" value="1"/>
</dbReference>
<dbReference type="GO" id="GO:0005886">
    <property type="term" value="C:plasma membrane"/>
    <property type="evidence" value="ECO:0007669"/>
    <property type="project" value="UniProtKB-SubCell"/>
</dbReference>
<reference evidence="9" key="1">
    <citation type="submission" date="2020-09" db="EMBL/GenBank/DDBJ databases">
        <title>A novel bacterium of genus Paenibacillus, isolated from South China Sea.</title>
        <authorList>
            <person name="Huang H."/>
            <person name="Mo K."/>
            <person name="Hu Y."/>
        </authorList>
    </citation>
    <scope>NUCLEOTIDE SEQUENCE</scope>
    <source>
        <strain evidence="9">IB182493</strain>
    </source>
</reference>
<gene>
    <name evidence="9" type="ORF">IDH41_04735</name>
</gene>
<dbReference type="CDD" id="cd06225">
    <property type="entry name" value="HAMP"/>
    <property type="match status" value="1"/>
</dbReference>
<keyword evidence="7" id="KW-1133">Transmembrane helix</keyword>
<feature type="domain" description="HAMP" evidence="8">
    <location>
        <begin position="306"/>
        <end position="359"/>
    </location>
</feature>
<keyword evidence="10" id="KW-1185">Reference proteome</keyword>
<dbReference type="Gene3D" id="6.10.340.10">
    <property type="match status" value="1"/>
</dbReference>
<keyword evidence="4" id="KW-0808">Transferase</keyword>
<accession>A0A927H4G4</accession>